<keyword evidence="3" id="KW-1185">Reference proteome</keyword>
<dbReference type="KEGG" id="csq:CSCA_4615"/>
<name>A0A0E3MBH0_CLOSL</name>
<protein>
    <submittedName>
        <fullName evidence="2">Uncharacterized protein</fullName>
    </submittedName>
</protein>
<keyword evidence="1" id="KW-0472">Membrane</keyword>
<accession>A0A0E3MBH0</accession>
<feature type="transmembrane region" description="Helical" evidence="1">
    <location>
        <begin position="17"/>
        <end position="37"/>
    </location>
</feature>
<reference evidence="2 3" key="1">
    <citation type="journal article" date="2015" name="J. Biotechnol.">
        <title>Complete genome sequence of a malodorant-producing acetogen, Clostridium scatologenes ATCC 25775(T).</title>
        <authorList>
            <person name="Zhu Z."/>
            <person name="Guo T."/>
            <person name="Zheng H."/>
            <person name="Song T."/>
            <person name="Ouyang P."/>
            <person name="Xie J."/>
        </authorList>
    </citation>
    <scope>NUCLEOTIDE SEQUENCE [LARGE SCALE GENOMIC DNA]</scope>
    <source>
        <strain evidence="2 3">ATCC 25775</strain>
    </source>
</reference>
<proteinExistence type="predicted"/>
<organism evidence="2 3">
    <name type="scientific">Clostridium scatologenes</name>
    <dbReference type="NCBI Taxonomy" id="1548"/>
    <lineage>
        <taxon>Bacteria</taxon>
        <taxon>Bacillati</taxon>
        <taxon>Bacillota</taxon>
        <taxon>Clostridia</taxon>
        <taxon>Eubacteriales</taxon>
        <taxon>Clostridiaceae</taxon>
        <taxon>Clostridium</taxon>
    </lineage>
</organism>
<dbReference type="EMBL" id="CP009933">
    <property type="protein sequence ID" value="AKA71740.1"/>
    <property type="molecule type" value="Genomic_DNA"/>
</dbReference>
<dbReference type="AlphaFoldDB" id="A0A0E3MBH0"/>
<dbReference type="STRING" id="1548.CSCA_4615"/>
<evidence type="ECO:0000313" key="3">
    <source>
        <dbReference type="Proteomes" id="UP000033115"/>
    </source>
</evidence>
<evidence type="ECO:0000313" key="2">
    <source>
        <dbReference type="EMBL" id="AKA71740.1"/>
    </source>
</evidence>
<sequence>MLIWAVKMFDFKANRNGIVCPVTCVLIAIGTIFFIFMKVY</sequence>
<dbReference type="HOGENOM" id="CLU_3287602_0_0_9"/>
<keyword evidence="1" id="KW-1133">Transmembrane helix</keyword>
<keyword evidence="1" id="KW-0812">Transmembrane</keyword>
<gene>
    <name evidence="2" type="ORF">CSCA_4615</name>
</gene>
<evidence type="ECO:0000256" key="1">
    <source>
        <dbReference type="SAM" id="Phobius"/>
    </source>
</evidence>
<dbReference type="Proteomes" id="UP000033115">
    <property type="component" value="Chromosome"/>
</dbReference>